<protein>
    <submittedName>
        <fullName evidence="1">Uncharacterized protein</fullName>
    </submittedName>
</protein>
<reference evidence="1 2" key="1">
    <citation type="journal article" date="2017" name="Curr. Biol.">
        <title>Genome architecture and evolution of a unichromosomal asexual nematode.</title>
        <authorList>
            <person name="Fradin H."/>
            <person name="Zegar C."/>
            <person name="Gutwein M."/>
            <person name="Lucas J."/>
            <person name="Kovtun M."/>
            <person name="Corcoran D."/>
            <person name="Baugh L.R."/>
            <person name="Kiontke K."/>
            <person name="Gunsalus K."/>
            <person name="Fitch D.H."/>
            <person name="Piano F."/>
        </authorList>
    </citation>
    <scope>NUCLEOTIDE SEQUENCE [LARGE SCALE GENOMIC DNA]</scope>
    <source>
        <strain evidence="1">PF1309</strain>
    </source>
</reference>
<dbReference type="EMBL" id="LIAE01010491">
    <property type="protein sequence ID" value="PAV59931.1"/>
    <property type="molecule type" value="Genomic_DNA"/>
</dbReference>
<proteinExistence type="predicted"/>
<keyword evidence="2" id="KW-1185">Reference proteome</keyword>
<sequence>MAVMPALSRKCCAKSDTPFSVNTREQKIYFSFSTLKNNLLENLGDVLLFENLQGSLRFSLLVLQIAVQQNDARVFDAATHLRDDSFDDGRILDSSTGNFFDSEGNSSVSLHSSPIAYLQYLLMSISFTPALLT</sequence>
<dbReference type="Proteomes" id="UP000218231">
    <property type="component" value="Unassembled WGS sequence"/>
</dbReference>
<evidence type="ECO:0000313" key="2">
    <source>
        <dbReference type="Proteomes" id="UP000218231"/>
    </source>
</evidence>
<gene>
    <name evidence="1" type="ORF">WR25_17391</name>
</gene>
<organism evidence="1 2">
    <name type="scientific">Diploscapter pachys</name>
    <dbReference type="NCBI Taxonomy" id="2018661"/>
    <lineage>
        <taxon>Eukaryota</taxon>
        <taxon>Metazoa</taxon>
        <taxon>Ecdysozoa</taxon>
        <taxon>Nematoda</taxon>
        <taxon>Chromadorea</taxon>
        <taxon>Rhabditida</taxon>
        <taxon>Rhabditina</taxon>
        <taxon>Rhabditomorpha</taxon>
        <taxon>Rhabditoidea</taxon>
        <taxon>Rhabditidae</taxon>
        <taxon>Diploscapter</taxon>
    </lineage>
</organism>
<accession>A0A2A2JE81</accession>
<evidence type="ECO:0000313" key="1">
    <source>
        <dbReference type="EMBL" id="PAV59931.1"/>
    </source>
</evidence>
<dbReference type="AlphaFoldDB" id="A0A2A2JE81"/>
<name>A0A2A2JE81_9BILA</name>
<comment type="caution">
    <text evidence="1">The sequence shown here is derived from an EMBL/GenBank/DDBJ whole genome shotgun (WGS) entry which is preliminary data.</text>
</comment>